<name>A0ABR7WZD2_9SPHI</name>
<organism evidence="2 3">
    <name type="scientific">Mucilaginibacter rigui</name>
    <dbReference type="NCBI Taxonomy" id="534635"/>
    <lineage>
        <taxon>Bacteria</taxon>
        <taxon>Pseudomonadati</taxon>
        <taxon>Bacteroidota</taxon>
        <taxon>Sphingobacteriia</taxon>
        <taxon>Sphingobacteriales</taxon>
        <taxon>Sphingobacteriaceae</taxon>
        <taxon>Mucilaginibacter</taxon>
    </lineage>
</organism>
<proteinExistence type="predicted"/>
<evidence type="ECO:0000256" key="1">
    <source>
        <dbReference type="SAM" id="SignalP"/>
    </source>
</evidence>
<feature type="signal peptide" evidence="1">
    <location>
        <begin position="1"/>
        <end position="18"/>
    </location>
</feature>
<dbReference type="RefSeq" id="WP_191173639.1">
    <property type="nucleotide sequence ID" value="NZ_JACWMW010000001.1"/>
</dbReference>
<comment type="caution">
    <text evidence="2">The sequence shown here is derived from an EMBL/GenBank/DDBJ whole genome shotgun (WGS) entry which is preliminary data.</text>
</comment>
<reference evidence="2 3" key="1">
    <citation type="submission" date="2020-09" db="EMBL/GenBank/DDBJ databases">
        <title>Novel species of Mucilaginibacter isolated from a glacier on the Tibetan Plateau.</title>
        <authorList>
            <person name="Liu Q."/>
            <person name="Xin Y.-H."/>
        </authorList>
    </citation>
    <scope>NUCLEOTIDE SEQUENCE [LARGE SCALE GENOMIC DNA]</scope>
    <source>
        <strain evidence="2 3">CGMCC 1.13878</strain>
    </source>
</reference>
<accession>A0ABR7WZD2</accession>
<keyword evidence="1" id="KW-0732">Signal</keyword>
<protein>
    <recommendedName>
        <fullName evidence="4">Lipocalin-like domain-containing protein</fullName>
    </recommendedName>
</protein>
<evidence type="ECO:0000313" key="3">
    <source>
        <dbReference type="Proteomes" id="UP000618754"/>
    </source>
</evidence>
<dbReference type="EMBL" id="JACWMW010000001">
    <property type="protein sequence ID" value="MBD1383714.1"/>
    <property type="molecule type" value="Genomic_DNA"/>
</dbReference>
<dbReference type="PROSITE" id="PS51257">
    <property type="entry name" value="PROKAR_LIPOPROTEIN"/>
    <property type="match status" value="1"/>
</dbReference>
<dbReference type="Proteomes" id="UP000618754">
    <property type="component" value="Unassembled WGS sequence"/>
</dbReference>
<feature type="chain" id="PRO_5047445449" description="Lipocalin-like domain-containing protein" evidence="1">
    <location>
        <begin position="19"/>
        <end position="169"/>
    </location>
</feature>
<sequence length="169" mass="17865">MRSIKALMLLTIAFTVIAFSSCKKDNNEDTLATSTITVDIDGTPTVFTTNTVALKGELNGKEITSVQGTDKTGNTVSLTINGSVIAGKTYLSNATEIENKSNFLFTTANDVDIYSNDDASVQSITVTSVSANRIEGTFTGIVNTSLFGNGAIKVKSFTNGKFKVAIISK</sequence>
<evidence type="ECO:0008006" key="4">
    <source>
        <dbReference type="Google" id="ProtNLM"/>
    </source>
</evidence>
<evidence type="ECO:0000313" key="2">
    <source>
        <dbReference type="EMBL" id="MBD1383714.1"/>
    </source>
</evidence>
<gene>
    <name evidence="2" type="ORF">IDJ75_00365</name>
</gene>
<keyword evidence="3" id="KW-1185">Reference proteome</keyword>